<evidence type="ECO:0000256" key="11">
    <source>
        <dbReference type="SAM" id="Phobius"/>
    </source>
</evidence>
<keyword evidence="5" id="KW-1003">Cell membrane</keyword>
<keyword evidence="9 11" id="KW-0472">Membrane</keyword>
<evidence type="ECO:0000256" key="9">
    <source>
        <dbReference type="ARBA" id="ARBA00023136"/>
    </source>
</evidence>
<name>A0ABQ3J3F8_9GAMM</name>
<comment type="similarity">
    <text evidence="2">Belongs to the GSP N family.</text>
</comment>
<keyword evidence="11" id="KW-1133">Transmembrane helix</keyword>
<gene>
    <name evidence="12" type="primary">gspN</name>
    <name evidence="12" type="ORF">GCM10011501_31600</name>
</gene>
<dbReference type="RefSeq" id="WP_189379234.1">
    <property type="nucleotide sequence ID" value="NZ_BNAH01000015.1"/>
</dbReference>
<comment type="caution">
    <text evidence="12">The sequence shown here is derived from an EMBL/GenBank/DDBJ whole genome shotgun (WGS) entry which is preliminary data.</text>
</comment>
<protein>
    <recommendedName>
        <fullName evidence="3">Type II secretion system protein N</fullName>
    </recommendedName>
    <alternativeName>
        <fullName evidence="10">General secretion pathway protein N</fullName>
    </alternativeName>
</protein>
<keyword evidence="6" id="KW-0997">Cell inner membrane</keyword>
<dbReference type="InterPro" id="IPR022792">
    <property type="entry name" value="T2SS_protein-GspN"/>
</dbReference>
<evidence type="ECO:0000313" key="12">
    <source>
        <dbReference type="EMBL" id="GHE99883.1"/>
    </source>
</evidence>
<evidence type="ECO:0000313" key="13">
    <source>
        <dbReference type="Proteomes" id="UP000626370"/>
    </source>
</evidence>
<comment type="subcellular location">
    <subcellularLocation>
        <location evidence="1">Cell inner membrane</location>
    </subcellularLocation>
</comment>
<keyword evidence="8" id="KW-0653">Protein transport</keyword>
<sequence>MKKWLAVSAAFVSVYMVFLIAFLPANFVVNKVKLPKNIQVGPVSGTIWHSKIDSLLVERTVINNVNVHVNWLSLIAFNPTVDIEFGGALYAGPEGKVRVSGVLSDLAITDLQLEISANEIAQQLPLPIPAQAKNIVSVTIDEFVLGQPVCQQLSGNVKWDNAAIIALSELVPLGTLSAKLTCEEGKGLVVLDKNNDLGVTFTAEIGTNGAISGNGYLTPHQNLPKAIEQVLPFLGRQDREGRYRLMF</sequence>
<dbReference type="EMBL" id="BNAH01000015">
    <property type="protein sequence ID" value="GHE99883.1"/>
    <property type="molecule type" value="Genomic_DNA"/>
</dbReference>
<evidence type="ECO:0000256" key="10">
    <source>
        <dbReference type="ARBA" id="ARBA00030772"/>
    </source>
</evidence>
<proteinExistence type="inferred from homology"/>
<feature type="transmembrane region" description="Helical" evidence="11">
    <location>
        <begin position="6"/>
        <end position="29"/>
    </location>
</feature>
<dbReference type="Pfam" id="PF01203">
    <property type="entry name" value="T2SSN"/>
    <property type="match status" value="1"/>
</dbReference>
<evidence type="ECO:0000256" key="5">
    <source>
        <dbReference type="ARBA" id="ARBA00022475"/>
    </source>
</evidence>
<evidence type="ECO:0000256" key="8">
    <source>
        <dbReference type="ARBA" id="ARBA00022927"/>
    </source>
</evidence>
<organism evidence="12 13">
    <name type="scientific">Thalassotalea profundi</name>
    <dbReference type="NCBI Taxonomy" id="2036687"/>
    <lineage>
        <taxon>Bacteria</taxon>
        <taxon>Pseudomonadati</taxon>
        <taxon>Pseudomonadota</taxon>
        <taxon>Gammaproteobacteria</taxon>
        <taxon>Alteromonadales</taxon>
        <taxon>Colwelliaceae</taxon>
        <taxon>Thalassotalea</taxon>
    </lineage>
</organism>
<evidence type="ECO:0000256" key="1">
    <source>
        <dbReference type="ARBA" id="ARBA00004533"/>
    </source>
</evidence>
<dbReference type="Proteomes" id="UP000626370">
    <property type="component" value="Unassembled WGS sequence"/>
</dbReference>
<evidence type="ECO:0000256" key="2">
    <source>
        <dbReference type="ARBA" id="ARBA00007208"/>
    </source>
</evidence>
<evidence type="ECO:0000256" key="6">
    <source>
        <dbReference type="ARBA" id="ARBA00022519"/>
    </source>
</evidence>
<reference evidence="13" key="1">
    <citation type="journal article" date="2019" name="Int. J. Syst. Evol. Microbiol.">
        <title>The Global Catalogue of Microorganisms (GCM) 10K type strain sequencing project: providing services to taxonomists for standard genome sequencing and annotation.</title>
        <authorList>
            <consortium name="The Broad Institute Genomics Platform"/>
            <consortium name="The Broad Institute Genome Sequencing Center for Infectious Disease"/>
            <person name="Wu L."/>
            <person name="Ma J."/>
        </authorList>
    </citation>
    <scope>NUCLEOTIDE SEQUENCE [LARGE SCALE GENOMIC DNA]</scope>
    <source>
        <strain evidence="13">CGMCC 1.15922</strain>
    </source>
</reference>
<keyword evidence="13" id="KW-1185">Reference proteome</keyword>
<evidence type="ECO:0000256" key="3">
    <source>
        <dbReference type="ARBA" id="ARBA00021563"/>
    </source>
</evidence>
<evidence type="ECO:0000256" key="7">
    <source>
        <dbReference type="ARBA" id="ARBA00022692"/>
    </source>
</evidence>
<keyword evidence="7 11" id="KW-0812">Transmembrane</keyword>
<keyword evidence="4" id="KW-0813">Transport</keyword>
<accession>A0ABQ3J3F8</accession>
<evidence type="ECO:0000256" key="4">
    <source>
        <dbReference type="ARBA" id="ARBA00022448"/>
    </source>
</evidence>